<keyword evidence="2" id="KW-1185">Reference proteome</keyword>
<protein>
    <recommendedName>
        <fullName evidence="3">Tetratricopeptide repeat protein</fullName>
    </recommendedName>
</protein>
<evidence type="ECO:0008006" key="3">
    <source>
        <dbReference type="Google" id="ProtNLM"/>
    </source>
</evidence>
<sequence length="116" mass="13830">MLIAERATSLEKLGRYDKAEQGLLVVLAWYEKRHKERPEDSSRLGNLLVHHYMMADYYKNISDVTNEFKNYEYAYQYYLVIEETMTSSDWDKQTIITIEEAATHCNIEFKLRHLAE</sequence>
<reference evidence="1 2" key="1">
    <citation type="submission" date="2023-09" db="EMBL/GenBank/DDBJ databases">
        <authorList>
            <person name="Rey-Velasco X."/>
        </authorList>
    </citation>
    <scope>NUCLEOTIDE SEQUENCE [LARGE SCALE GENOMIC DNA]</scope>
    <source>
        <strain evidence="1 2">P117</strain>
    </source>
</reference>
<name>A0ABU2ZQD2_9ALTE</name>
<dbReference type="Gene3D" id="1.25.40.10">
    <property type="entry name" value="Tetratricopeptide repeat domain"/>
    <property type="match status" value="1"/>
</dbReference>
<evidence type="ECO:0000313" key="2">
    <source>
        <dbReference type="Proteomes" id="UP001253545"/>
    </source>
</evidence>
<evidence type="ECO:0000313" key="1">
    <source>
        <dbReference type="EMBL" id="MDT0594822.1"/>
    </source>
</evidence>
<dbReference type="Proteomes" id="UP001253545">
    <property type="component" value="Unassembled WGS sequence"/>
</dbReference>
<dbReference type="EMBL" id="JAVRHX010000002">
    <property type="protein sequence ID" value="MDT0594822.1"/>
    <property type="molecule type" value="Genomic_DNA"/>
</dbReference>
<accession>A0ABU2ZQD2</accession>
<organism evidence="1 2">
    <name type="scientific">Glaciecola petra</name>
    <dbReference type="NCBI Taxonomy" id="3075602"/>
    <lineage>
        <taxon>Bacteria</taxon>
        <taxon>Pseudomonadati</taxon>
        <taxon>Pseudomonadota</taxon>
        <taxon>Gammaproteobacteria</taxon>
        <taxon>Alteromonadales</taxon>
        <taxon>Alteromonadaceae</taxon>
        <taxon>Glaciecola</taxon>
    </lineage>
</organism>
<comment type="caution">
    <text evidence="1">The sequence shown here is derived from an EMBL/GenBank/DDBJ whole genome shotgun (WGS) entry which is preliminary data.</text>
</comment>
<gene>
    <name evidence="1" type="ORF">RM552_08225</name>
</gene>
<dbReference type="InterPro" id="IPR011990">
    <property type="entry name" value="TPR-like_helical_dom_sf"/>
</dbReference>
<proteinExistence type="predicted"/>
<dbReference type="RefSeq" id="WP_311368346.1">
    <property type="nucleotide sequence ID" value="NZ_JAVRHX010000002.1"/>
</dbReference>